<dbReference type="SUPFAM" id="SSF117457">
    <property type="entry name" value="FumA C-terminal domain-like"/>
    <property type="match status" value="1"/>
</dbReference>
<keyword evidence="2" id="KW-0456">Lyase</keyword>
<feature type="domain" description="Fe-S hydro-lyase tartrate dehydratase beta-type catalytic" evidence="3">
    <location>
        <begin position="4"/>
        <end position="195"/>
    </location>
</feature>
<keyword evidence="5" id="KW-1185">Reference proteome</keyword>
<evidence type="ECO:0000256" key="1">
    <source>
        <dbReference type="ARBA" id="ARBA00008876"/>
    </source>
</evidence>
<sequence>MTEAAVSLTTPIADAAILSLHSGDSVLLNGVIVTARDRAHQWLYERFIRQSVAPTLDDLIVYDALKPYLNNGLIYHCGPIVAELPDGSYQFIAAGPTTSIREEPYQAEIIQHFNLKGVIGKGGMGTATLQACAQTPAVYFHAVGGAAALIAQSVIEVLDVYKLEFGMPEAMWVIRVENFPAVVTMDAHNRSLHEQILTRSKWNLENLLG</sequence>
<organism evidence="4 5">
    <name type="scientific">Pelolinea submarina</name>
    <dbReference type="NCBI Taxonomy" id="913107"/>
    <lineage>
        <taxon>Bacteria</taxon>
        <taxon>Bacillati</taxon>
        <taxon>Chloroflexota</taxon>
        <taxon>Anaerolineae</taxon>
        <taxon>Anaerolineales</taxon>
        <taxon>Anaerolineaceae</taxon>
        <taxon>Pelolinea</taxon>
    </lineage>
</organism>
<dbReference type="Pfam" id="PF05683">
    <property type="entry name" value="Fumerase_C"/>
    <property type="match status" value="1"/>
</dbReference>
<dbReference type="RefSeq" id="WP_116224942.1">
    <property type="nucleotide sequence ID" value="NZ_AP018437.1"/>
</dbReference>
<dbReference type="GO" id="GO:0016836">
    <property type="term" value="F:hydro-lyase activity"/>
    <property type="evidence" value="ECO:0007669"/>
    <property type="project" value="InterPro"/>
</dbReference>
<protein>
    <submittedName>
        <fullName evidence="4">Fumarate hydratase class I</fullName>
    </submittedName>
</protein>
<comment type="similarity">
    <text evidence="1">Belongs to the class-I fumarase family.</text>
</comment>
<evidence type="ECO:0000313" key="4">
    <source>
        <dbReference type="EMBL" id="REG11827.1"/>
    </source>
</evidence>
<dbReference type="EMBL" id="QUMS01000001">
    <property type="protein sequence ID" value="REG11827.1"/>
    <property type="molecule type" value="Genomic_DNA"/>
</dbReference>
<dbReference type="PANTHER" id="PTHR43351:SF2">
    <property type="entry name" value="L(+)-TARTRATE DEHYDRATASE SUBUNIT BETA-RELATED"/>
    <property type="match status" value="1"/>
</dbReference>
<dbReference type="InterPro" id="IPR036660">
    <property type="entry name" value="Fe-S_hydroAse_TtdB_cat_sf"/>
</dbReference>
<dbReference type="AlphaFoldDB" id="A0A347ZQN6"/>
<proteinExistence type="inferred from homology"/>
<accession>A0A347ZQN6</accession>
<dbReference type="PANTHER" id="PTHR43351">
    <property type="entry name" value="L(+)-TARTRATE DEHYDRATASE SUBUNIT BETA"/>
    <property type="match status" value="1"/>
</dbReference>
<dbReference type="InterPro" id="IPR004647">
    <property type="entry name" value="Fe-S_hydro-lyase_TtdB-typ_cat"/>
</dbReference>
<gene>
    <name evidence="4" type="ORF">DFR64_1721</name>
</gene>
<reference evidence="4 5" key="1">
    <citation type="submission" date="2018-08" db="EMBL/GenBank/DDBJ databases">
        <title>Genomic Encyclopedia of Type Strains, Phase IV (KMG-IV): sequencing the most valuable type-strain genomes for metagenomic binning, comparative biology and taxonomic classification.</title>
        <authorList>
            <person name="Goeker M."/>
        </authorList>
    </citation>
    <scope>NUCLEOTIDE SEQUENCE [LARGE SCALE GENOMIC DNA]</scope>
    <source>
        <strain evidence="4 5">DSM 23923</strain>
    </source>
</reference>
<name>A0A347ZQN6_9CHLR</name>
<dbReference type="NCBIfam" id="TIGR00723">
    <property type="entry name" value="ttdB_fumA_fumB"/>
    <property type="match status" value="1"/>
</dbReference>
<evidence type="ECO:0000256" key="2">
    <source>
        <dbReference type="ARBA" id="ARBA00023239"/>
    </source>
</evidence>
<dbReference type="OrthoDB" id="9798978at2"/>
<dbReference type="Proteomes" id="UP000256388">
    <property type="component" value="Unassembled WGS sequence"/>
</dbReference>
<comment type="caution">
    <text evidence="4">The sequence shown here is derived from an EMBL/GenBank/DDBJ whole genome shotgun (WGS) entry which is preliminary data.</text>
</comment>
<evidence type="ECO:0000259" key="3">
    <source>
        <dbReference type="Pfam" id="PF05683"/>
    </source>
</evidence>
<dbReference type="Gene3D" id="3.20.130.10">
    <property type="entry name" value="Fe-S hydro-lyase, tartrate dehydratase beta-type, catalytic domain"/>
    <property type="match status" value="1"/>
</dbReference>
<evidence type="ECO:0000313" key="5">
    <source>
        <dbReference type="Proteomes" id="UP000256388"/>
    </source>
</evidence>